<reference evidence="5" key="1">
    <citation type="submission" date="2022-07" db="EMBL/GenBank/DDBJ databases">
        <title>Phylogenomic reconstructions and comparative analyses of Kickxellomycotina fungi.</title>
        <authorList>
            <person name="Reynolds N.K."/>
            <person name="Stajich J.E."/>
            <person name="Barry K."/>
            <person name="Grigoriev I.V."/>
            <person name="Crous P."/>
            <person name="Smith M.E."/>
        </authorList>
    </citation>
    <scope>NUCLEOTIDE SEQUENCE</scope>
    <source>
        <strain evidence="5">RSA 1196</strain>
    </source>
</reference>
<comment type="caution">
    <text evidence="5">The sequence shown here is derived from an EMBL/GenBank/DDBJ whole genome shotgun (WGS) entry which is preliminary data.</text>
</comment>
<dbReference type="GO" id="GO:0000993">
    <property type="term" value="F:RNA polymerase II complex binding"/>
    <property type="evidence" value="ECO:0007669"/>
    <property type="project" value="TreeGrafter"/>
</dbReference>
<dbReference type="GO" id="GO:0003682">
    <property type="term" value="F:chromatin binding"/>
    <property type="evidence" value="ECO:0007669"/>
    <property type="project" value="TreeGrafter"/>
</dbReference>
<dbReference type="EMBL" id="JANBPY010002973">
    <property type="protein sequence ID" value="KAJ1953103.1"/>
    <property type="molecule type" value="Genomic_DNA"/>
</dbReference>
<dbReference type="Pfam" id="PF03985">
    <property type="entry name" value="Paf1"/>
    <property type="match status" value="1"/>
</dbReference>
<organism evidence="5 6">
    <name type="scientific">Dispira parvispora</name>
    <dbReference type="NCBI Taxonomy" id="1520584"/>
    <lineage>
        <taxon>Eukaryota</taxon>
        <taxon>Fungi</taxon>
        <taxon>Fungi incertae sedis</taxon>
        <taxon>Zoopagomycota</taxon>
        <taxon>Kickxellomycotina</taxon>
        <taxon>Dimargaritomycetes</taxon>
        <taxon>Dimargaritales</taxon>
        <taxon>Dimargaritaceae</taxon>
        <taxon>Dispira</taxon>
    </lineage>
</organism>
<dbReference type="GO" id="GO:0016593">
    <property type="term" value="C:Cdc73/Paf1 complex"/>
    <property type="evidence" value="ECO:0007669"/>
    <property type="project" value="InterPro"/>
</dbReference>
<accession>A0A9W8E442</accession>
<comment type="subcellular location">
    <subcellularLocation>
        <location evidence="1">Nucleus</location>
    </subcellularLocation>
</comment>
<dbReference type="OrthoDB" id="10260285at2759"/>
<feature type="compositionally biased region" description="Polar residues" evidence="4">
    <location>
        <begin position="123"/>
        <end position="133"/>
    </location>
</feature>
<dbReference type="PANTHER" id="PTHR23188:SF12">
    <property type="entry name" value="RNA POLYMERASE II-ASSOCIATED FACTOR 1 HOMOLOG"/>
    <property type="match status" value="1"/>
</dbReference>
<dbReference type="AlphaFoldDB" id="A0A9W8E442"/>
<gene>
    <name evidence="5" type="ORF">IWQ62_006074</name>
</gene>
<protein>
    <submittedName>
        <fullName evidence="5">Uncharacterized protein</fullName>
    </submittedName>
</protein>
<name>A0A9W8E442_9FUNG</name>
<evidence type="ECO:0000256" key="4">
    <source>
        <dbReference type="SAM" id="MobiDB-lite"/>
    </source>
</evidence>
<feature type="region of interest" description="Disordered" evidence="4">
    <location>
        <begin position="123"/>
        <end position="153"/>
    </location>
</feature>
<evidence type="ECO:0000313" key="6">
    <source>
        <dbReference type="Proteomes" id="UP001150925"/>
    </source>
</evidence>
<dbReference type="InterPro" id="IPR007133">
    <property type="entry name" value="RNA_pol_II-assoc_Paf1"/>
</dbReference>
<dbReference type="Proteomes" id="UP001150925">
    <property type="component" value="Unassembled WGS sequence"/>
</dbReference>
<evidence type="ECO:0000256" key="3">
    <source>
        <dbReference type="ARBA" id="ARBA00023242"/>
    </source>
</evidence>
<comment type="similarity">
    <text evidence="2">Belongs to the PAF1 family.</text>
</comment>
<evidence type="ECO:0000313" key="5">
    <source>
        <dbReference type="EMBL" id="KAJ1953103.1"/>
    </source>
</evidence>
<keyword evidence="3" id="KW-0539">Nucleus</keyword>
<dbReference type="PANTHER" id="PTHR23188">
    <property type="entry name" value="RNA POLYMERASE II-ASSOCIATED FACTOR 1 HOMOLOG"/>
    <property type="match status" value="1"/>
</dbReference>
<evidence type="ECO:0000256" key="1">
    <source>
        <dbReference type="ARBA" id="ARBA00004123"/>
    </source>
</evidence>
<sequence>KIGSDFLCKLRYLNTLPPLPFPPKLIHVDTSDYHQTLTRYQYTTLSQRQSYPLYVDFDLGMPLDWVLLGAFDQSTSEPSASLYEVDPADQLLLTPPPALDGQGNRPRSSSNVTWLRRTEYISSEMTRSASRPSSLAKVTGPDTKAPPPPDLSRTGQIGTIEQSFAQVARHEQQGLETWKHPTKPQVHAVETLPLLPNSLGWDQSFTYCIFDSVPASTSVATTSQTDHSLLRPVPSATNPQDYYIASYIPSEESLDRIKKRRVSQEPNDEALPTEPLEFQHARDYTCDKQVYGHLAQLVFTLVPNKGALYTPVTSRLQLRRKRQFPKRATAFPNIRSTAMSEAAAVPDTLHLRIDEPSASAQ</sequence>
<dbReference type="GO" id="GO:0006368">
    <property type="term" value="P:transcription elongation by RNA polymerase II"/>
    <property type="evidence" value="ECO:0007669"/>
    <property type="project" value="InterPro"/>
</dbReference>
<feature type="non-terminal residue" evidence="5">
    <location>
        <position position="1"/>
    </location>
</feature>
<evidence type="ECO:0000256" key="2">
    <source>
        <dbReference type="ARBA" id="ARBA00007560"/>
    </source>
</evidence>
<proteinExistence type="inferred from homology"/>
<keyword evidence="6" id="KW-1185">Reference proteome</keyword>